<dbReference type="EMBL" id="LCJB01000091">
    <property type="protein sequence ID" value="KKT67976.1"/>
    <property type="molecule type" value="Genomic_DNA"/>
</dbReference>
<proteinExistence type="predicted"/>
<sequence>MKRKILPTVTTFSWRNISSWQDKVAEIDNLGLKEVALFFTTLPFEKRPELYRALEATKLEAIPFVHIRSDVTIEELDYLSERWQAGFFNHHAPSSYPLENDISKYFSKLYIENTEVPLTDKELTGKAGICLDFSHLEDARLSAPKIFEQWLKACSKYPVGCGHISAVGQESWTSNDPKDFPRYSQHAFKDLSEFDYLANYPLSLFPEIIAIELENSLEDQLKVKEYINKILENLENNLPSLHNYTTPRLKHPTQLS</sequence>
<protein>
    <submittedName>
        <fullName evidence="1">Uncharacterized protein</fullName>
    </submittedName>
</protein>
<evidence type="ECO:0000313" key="2">
    <source>
        <dbReference type="Proteomes" id="UP000034154"/>
    </source>
</evidence>
<comment type="caution">
    <text evidence="1">The sequence shown here is derived from an EMBL/GenBank/DDBJ whole genome shotgun (WGS) entry which is preliminary data.</text>
</comment>
<evidence type="ECO:0000313" key="1">
    <source>
        <dbReference type="EMBL" id="KKT67976.1"/>
    </source>
</evidence>
<accession>A0A0G1J8K2</accession>
<name>A0A0G1J8K2_9BACT</name>
<dbReference type="Proteomes" id="UP000034154">
    <property type="component" value="Unassembled WGS sequence"/>
</dbReference>
<reference evidence="1 2" key="1">
    <citation type="journal article" date="2015" name="Nature">
        <title>rRNA introns, odd ribosomes, and small enigmatic genomes across a large radiation of phyla.</title>
        <authorList>
            <person name="Brown C.T."/>
            <person name="Hug L.A."/>
            <person name="Thomas B.C."/>
            <person name="Sharon I."/>
            <person name="Castelle C.J."/>
            <person name="Singh A."/>
            <person name="Wilkins M.J."/>
            <person name="Williams K.H."/>
            <person name="Banfield J.F."/>
        </authorList>
    </citation>
    <scope>NUCLEOTIDE SEQUENCE [LARGE SCALE GENOMIC DNA]</scope>
</reference>
<gene>
    <name evidence="1" type="ORF">UW63_C0091G0006</name>
</gene>
<dbReference type="AlphaFoldDB" id="A0A0G1J8K2"/>
<organism evidence="1 2">
    <name type="scientific">Candidatus Uhrbacteria bacterium GW2011_GWF2_44_350</name>
    <dbReference type="NCBI Taxonomy" id="1619000"/>
    <lineage>
        <taxon>Bacteria</taxon>
        <taxon>Candidatus Uhriibacteriota</taxon>
    </lineage>
</organism>